<dbReference type="OrthoDB" id="669469at2"/>
<keyword evidence="2" id="KW-1003">Cell membrane</keyword>
<keyword evidence="15" id="KW-1185">Reference proteome</keyword>
<keyword evidence="6 13" id="KW-1133">Transmembrane helix</keyword>
<comment type="pathway">
    <text evidence="9">Carotenoid biosynthesis; staphyloxanthin biosynthesis; staphyloxanthin from farnesyl diphosphate: step 5/5.</text>
</comment>
<dbReference type="GO" id="GO:0016746">
    <property type="term" value="F:acyltransferase activity"/>
    <property type="evidence" value="ECO:0007669"/>
    <property type="project" value="UniProtKB-KW"/>
</dbReference>
<comment type="similarity">
    <text evidence="10">Belongs to the acyltransferase CrtO family.</text>
</comment>
<evidence type="ECO:0000256" key="13">
    <source>
        <dbReference type="SAM" id="Phobius"/>
    </source>
</evidence>
<evidence type="ECO:0000256" key="3">
    <source>
        <dbReference type="ARBA" id="ARBA00022679"/>
    </source>
</evidence>
<evidence type="ECO:0000256" key="9">
    <source>
        <dbReference type="ARBA" id="ARBA00023588"/>
    </source>
</evidence>
<sequence>MKKTLTLILITIIGIGLVGALVNYIRMDGFAFAWALNFLLMMCVFTFTETLKSQLTSSYYNEKGWEQRGKIYKYLGINFFRKMLVLIGWERLNKKASPVEKNIKALKNLHYQTKKSELGHLIILFIVMGFNVFVAFRFGILKSFSLLILNIILNLYPIFLQRYNRPRIERAINLSNRK</sequence>
<keyword evidence="3" id="KW-0808">Transferase</keyword>
<gene>
    <name evidence="14" type="ORF">SAMN04515674_109125</name>
</gene>
<dbReference type="Pfam" id="PF18927">
    <property type="entry name" value="CrtO"/>
    <property type="match status" value="1"/>
</dbReference>
<dbReference type="Proteomes" id="UP000199306">
    <property type="component" value="Unassembled WGS sequence"/>
</dbReference>
<comment type="function">
    <text evidence="12">Catalyzes the acylation of glycosyl-4,4'-diaponeurosporenoate, i.e. the esterification of glucose at the C6'' position with the carboxyl group of the C(15) fatty acid 12-methyltetradecanoic acid, to yield staphyloxanthin. This is the last step in the biosynthesis of this orange pigment, present in most staphylococci strains.</text>
</comment>
<reference evidence="14 15" key="1">
    <citation type="submission" date="2016-10" db="EMBL/GenBank/DDBJ databases">
        <authorList>
            <person name="de Groot N.N."/>
        </authorList>
    </citation>
    <scope>NUCLEOTIDE SEQUENCE [LARGE SCALE GENOMIC DNA]</scope>
    <source>
        <strain evidence="15">E92,LMG 26720,CCM 7988</strain>
    </source>
</reference>
<evidence type="ECO:0000256" key="10">
    <source>
        <dbReference type="ARBA" id="ARBA00023603"/>
    </source>
</evidence>
<keyword evidence="5" id="KW-0732">Signal</keyword>
<dbReference type="UniPathway" id="UPA00029">
    <property type="reaction ID" value="UER00560"/>
</dbReference>
<evidence type="ECO:0000256" key="7">
    <source>
        <dbReference type="ARBA" id="ARBA00023136"/>
    </source>
</evidence>
<evidence type="ECO:0000256" key="5">
    <source>
        <dbReference type="ARBA" id="ARBA00022729"/>
    </source>
</evidence>
<evidence type="ECO:0000313" key="14">
    <source>
        <dbReference type="EMBL" id="SFQ06980.1"/>
    </source>
</evidence>
<comment type="subcellular location">
    <subcellularLocation>
        <location evidence="1">Cell membrane</location>
        <topology evidence="1">Single-pass membrane protein</topology>
    </subcellularLocation>
</comment>
<dbReference type="InterPro" id="IPR044021">
    <property type="entry name" value="CrtO"/>
</dbReference>
<dbReference type="AlphaFoldDB" id="A0A1I5VHK9"/>
<feature type="transmembrane region" description="Helical" evidence="13">
    <location>
        <begin position="144"/>
        <end position="160"/>
    </location>
</feature>
<dbReference type="GO" id="GO:0005886">
    <property type="term" value="C:plasma membrane"/>
    <property type="evidence" value="ECO:0007669"/>
    <property type="project" value="UniProtKB-SubCell"/>
</dbReference>
<evidence type="ECO:0000256" key="12">
    <source>
        <dbReference type="ARBA" id="ARBA00025324"/>
    </source>
</evidence>
<feature type="transmembrane region" description="Helical" evidence="13">
    <location>
        <begin position="118"/>
        <end position="138"/>
    </location>
</feature>
<keyword evidence="8" id="KW-0012">Acyltransferase</keyword>
<evidence type="ECO:0000256" key="4">
    <source>
        <dbReference type="ARBA" id="ARBA00022692"/>
    </source>
</evidence>
<evidence type="ECO:0000256" key="1">
    <source>
        <dbReference type="ARBA" id="ARBA00004162"/>
    </source>
</evidence>
<evidence type="ECO:0000256" key="8">
    <source>
        <dbReference type="ARBA" id="ARBA00023315"/>
    </source>
</evidence>
<keyword evidence="4 13" id="KW-0812">Transmembrane</keyword>
<evidence type="ECO:0000313" key="15">
    <source>
        <dbReference type="Proteomes" id="UP000199306"/>
    </source>
</evidence>
<protein>
    <recommendedName>
        <fullName evidence="11">Glycosyl-4,4'-diaponeurosporenoate acyltransferase</fullName>
    </recommendedName>
</protein>
<feature type="transmembrane region" description="Helical" evidence="13">
    <location>
        <begin position="30"/>
        <end position="48"/>
    </location>
</feature>
<organism evidence="14 15">
    <name type="scientific">Pseudarcicella hirudinis</name>
    <dbReference type="NCBI Taxonomy" id="1079859"/>
    <lineage>
        <taxon>Bacteria</taxon>
        <taxon>Pseudomonadati</taxon>
        <taxon>Bacteroidota</taxon>
        <taxon>Cytophagia</taxon>
        <taxon>Cytophagales</taxon>
        <taxon>Flectobacillaceae</taxon>
        <taxon>Pseudarcicella</taxon>
    </lineage>
</organism>
<name>A0A1I5VHK9_9BACT</name>
<evidence type="ECO:0000256" key="11">
    <source>
        <dbReference type="ARBA" id="ARBA00023667"/>
    </source>
</evidence>
<dbReference type="RefSeq" id="WP_092018150.1">
    <property type="nucleotide sequence ID" value="NZ_FOXH01000009.1"/>
</dbReference>
<proteinExistence type="inferred from homology"/>
<dbReference type="EMBL" id="FOXH01000009">
    <property type="protein sequence ID" value="SFQ06980.1"/>
    <property type="molecule type" value="Genomic_DNA"/>
</dbReference>
<keyword evidence="7 13" id="KW-0472">Membrane</keyword>
<accession>A0A1I5VHK9</accession>
<evidence type="ECO:0000256" key="2">
    <source>
        <dbReference type="ARBA" id="ARBA00022475"/>
    </source>
</evidence>
<evidence type="ECO:0000256" key="6">
    <source>
        <dbReference type="ARBA" id="ARBA00022989"/>
    </source>
</evidence>